<reference evidence="2 3" key="1">
    <citation type="submission" date="2017-11" db="EMBL/GenBank/DDBJ databases">
        <title>Genomic Encyclopedia of Archaeal and Bacterial Type Strains, Phase II (KMG-II): From Individual Species to Whole Genera.</title>
        <authorList>
            <person name="Goeker M."/>
        </authorList>
    </citation>
    <scope>NUCLEOTIDE SEQUENCE [LARGE SCALE GENOMIC DNA]</scope>
    <source>
        <strain evidence="2 3">DSM 22413</strain>
    </source>
</reference>
<protein>
    <submittedName>
        <fullName evidence="2">Uncharacterized protein</fullName>
    </submittedName>
</protein>
<dbReference type="AlphaFoldDB" id="A0A2M8WS96"/>
<evidence type="ECO:0000313" key="2">
    <source>
        <dbReference type="EMBL" id="PJI93817.1"/>
    </source>
</evidence>
<dbReference type="RefSeq" id="WP_100349449.1">
    <property type="nucleotide sequence ID" value="NZ_PGTZ01000007.1"/>
</dbReference>
<organism evidence="2 3">
    <name type="scientific">Luteimicrobium subarcticum</name>
    <dbReference type="NCBI Taxonomy" id="620910"/>
    <lineage>
        <taxon>Bacteria</taxon>
        <taxon>Bacillati</taxon>
        <taxon>Actinomycetota</taxon>
        <taxon>Actinomycetes</taxon>
        <taxon>Micrococcales</taxon>
        <taxon>Luteimicrobium</taxon>
    </lineage>
</organism>
<gene>
    <name evidence="2" type="ORF">CLV34_1292</name>
</gene>
<dbReference type="Proteomes" id="UP000231586">
    <property type="component" value="Unassembled WGS sequence"/>
</dbReference>
<sequence length="355" mass="37391">MGLFGRRRPQDPASWDELWEVLTPLGGRLDPVVVARWRDHVARSAPAVIEAAGVQVGHAYRLLGTEAHARLVGPGAFDGVDRPFAAGRFARVVDAVVVAGPDAVARVAADPEAIRSYSAGVPLLDPVEAYRPGGQVALGIELLRVLELARLATGAELRAPRGIFSWTLTPTSFDRAALREWPSLRGRRPDAALRGIRDPEEPWLELDASNLDPAPDPAAVPAYREAGPAPEGDGPTDWYALGSLAAERIVAALGPDVLVGRPTAVVMLEVVRPTADEDGPQGGGSPDDDAPSDWGGGALLVPVRVDLADTLVTDDDARVGVLVRASARRLLRLDEVVSDATRPVLETLAAGGAPV</sequence>
<keyword evidence="3" id="KW-1185">Reference proteome</keyword>
<dbReference type="OrthoDB" id="5140706at2"/>
<proteinExistence type="predicted"/>
<accession>A0A2M8WS96</accession>
<dbReference type="EMBL" id="PGTZ01000007">
    <property type="protein sequence ID" value="PJI93817.1"/>
    <property type="molecule type" value="Genomic_DNA"/>
</dbReference>
<feature type="region of interest" description="Disordered" evidence="1">
    <location>
        <begin position="274"/>
        <end position="296"/>
    </location>
</feature>
<evidence type="ECO:0000256" key="1">
    <source>
        <dbReference type="SAM" id="MobiDB-lite"/>
    </source>
</evidence>
<evidence type="ECO:0000313" key="3">
    <source>
        <dbReference type="Proteomes" id="UP000231586"/>
    </source>
</evidence>
<name>A0A2M8WS96_9MICO</name>
<comment type="caution">
    <text evidence="2">The sequence shown here is derived from an EMBL/GenBank/DDBJ whole genome shotgun (WGS) entry which is preliminary data.</text>
</comment>
<feature type="region of interest" description="Disordered" evidence="1">
    <location>
        <begin position="210"/>
        <end position="235"/>
    </location>
</feature>